<dbReference type="Gene3D" id="3.40.50.720">
    <property type="entry name" value="NAD(P)-binding Rossmann-like Domain"/>
    <property type="match status" value="1"/>
</dbReference>
<accession>A0AAW0GV77</accession>
<keyword evidence="7" id="KW-1185">Reference proteome</keyword>
<dbReference type="GO" id="GO:0070402">
    <property type="term" value="F:NADPH binding"/>
    <property type="evidence" value="ECO:0007669"/>
    <property type="project" value="TreeGrafter"/>
</dbReference>
<dbReference type="InterPro" id="IPR011032">
    <property type="entry name" value="GroES-like_sf"/>
</dbReference>
<dbReference type="Pfam" id="PF00107">
    <property type="entry name" value="ADH_zinc_N"/>
    <property type="match status" value="1"/>
</dbReference>
<evidence type="ECO:0000256" key="3">
    <source>
        <dbReference type="ARBA" id="ARBA00043088"/>
    </source>
</evidence>
<proteinExistence type="predicted"/>
<dbReference type="SMART" id="SM00829">
    <property type="entry name" value="PKS_ER"/>
    <property type="match status" value="1"/>
</dbReference>
<name>A0AAW0GV77_9APHY</name>
<protein>
    <recommendedName>
        <fullName evidence="4">Probable quinone oxidoreductase</fullName>
    </recommendedName>
    <alternativeName>
        <fullName evidence="3">NADPH:quinone reductase</fullName>
    </alternativeName>
</protein>
<dbReference type="Pfam" id="PF08240">
    <property type="entry name" value="ADH_N"/>
    <property type="match status" value="1"/>
</dbReference>
<dbReference type="GO" id="GO:0035925">
    <property type="term" value="F:mRNA 3'-UTR AU-rich region binding"/>
    <property type="evidence" value="ECO:0007669"/>
    <property type="project" value="TreeGrafter"/>
</dbReference>
<dbReference type="PANTHER" id="PTHR48106:SF13">
    <property type="entry name" value="QUINONE OXIDOREDUCTASE-RELATED"/>
    <property type="match status" value="1"/>
</dbReference>
<dbReference type="InterPro" id="IPR013154">
    <property type="entry name" value="ADH-like_N"/>
</dbReference>
<dbReference type="EMBL" id="JASBNA010000002">
    <property type="protein sequence ID" value="KAK7695089.1"/>
    <property type="molecule type" value="Genomic_DNA"/>
</dbReference>
<dbReference type="GO" id="GO:0003960">
    <property type="term" value="F:quinone reductase (NADPH) activity"/>
    <property type="evidence" value="ECO:0007669"/>
    <property type="project" value="InterPro"/>
</dbReference>
<keyword evidence="2" id="KW-0560">Oxidoreductase</keyword>
<sequence>MSFPSTIQALSFGKTGGVEVMEKITIPFPKQSADSIIVKMNWAGVNTIDTYFRKGLYPVKEFPVISGMEASGTIVSLPTDDAVLNDPRYKERDFKIGTKVTLYSLGSHAEYASVVWHKVFPLPDGVSLKTAAAALLQGLTAITQMTEAYNVQKGDVLLIHTVAGGLGLLFTQYAKARGATIIGTTSTEEKATLAKSFGADHVILYPKENTVERVLEITKGEGVHAVFDGVGKDTFMDNFKLVRRKGTLINVGNASGPVEPIPPLKLVDKNLKLVRPSMANYIVTPEESQQYSQELFRELASGRLKVKIHDIYPFSTEGVRQAQTDLTTPGGKVAGKLLIKIADE</sequence>
<dbReference type="SUPFAM" id="SSF50129">
    <property type="entry name" value="GroES-like"/>
    <property type="match status" value="1"/>
</dbReference>
<dbReference type="InterPro" id="IPR013149">
    <property type="entry name" value="ADH-like_C"/>
</dbReference>
<feature type="domain" description="Enoyl reductase (ER)" evidence="5">
    <location>
        <begin position="16"/>
        <end position="339"/>
    </location>
</feature>
<evidence type="ECO:0000256" key="2">
    <source>
        <dbReference type="ARBA" id="ARBA00023002"/>
    </source>
</evidence>
<dbReference type="InterPro" id="IPR020843">
    <property type="entry name" value="ER"/>
</dbReference>
<dbReference type="Proteomes" id="UP001385951">
    <property type="component" value="Unassembled WGS sequence"/>
</dbReference>
<dbReference type="GO" id="GO:0005829">
    <property type="term" value="C:cytosol"/>
    <property type="evidence" value="ECO:0007669"/>
    <property type="project" value="TreeGrafter"/>
</dbReference>
<keyword evidence="1" id="KW-0521">NADP</keyword>
<gene>
    <name evidence="6" type="ORF">QCA50_002279</name>
</gene>
<reference evidence="6 7" key="1">
    <citation type="submission" date="2022-09" db="EMBL/GenBank/DDBJ databases">
        <authorList>
            <person name="Palmer J.M."/>
        </authorList>
    </citation>
    <scope>NUCLEOTIDE SEQUENCE [LARGE SCALE GENOMIC DNA]</scope>
    <source>
        <strain evidence="6 7">DSM 7382</strain>
    </source>
</reference>
<dbReference type="SUPFAM" id="SSF51735">
    <property type="entry name" value="NAD(P)-binding Rossmann-fold domains"/>
    <property type="match status" value="1"/>
</dbReference>
<evidence type="ECO:0000256" key="4">
    <source>
        <dbReference type="ARBA" id="ARBA00070796"/>
    </source>
</evidence>
<dbReference type="FunFam" id="3.40.50.720:FF:000053">
    <property type="entry name" value="Quinone oxidoreductase 1"/>
    <property type="match status" value="1"/>
</dbReference>
<organism evidence="6 7">
    <name type="scientific">Cerrena zonata</name>
    <dbReference type="NCBI Taxonomy" id="2478898"/>
    <lineage>
        <taxon>Eukaryota</taxon>
        <taxon>Fungi</taxon>
        <taxon>Dikarya</taxon>
        <taxon>Basidiomycota</taxon>
        <taxon>Agaricomycotina</taxon>
        <taxon>Agaricomycetes</taxon>
        <taxon>Polyporales</taxon>
        <taxon>Cerrenaceae</taxon>
        <taxon>Cerrena</taxon>
    </lineage>
</organism>
<comment type="caution">
    <text evidence="6">The sequence shown here is derived from an EMBL/GenBank/DDBJ whole genome shotgun (WGS) entry which is preliminary data.</text>
</comment>
<dbReference type="InterPro" id="IPR047618">
    <property type="entry name" value="QOR-like"/>
</dbReference>
<evidence type="ECO:0000313" key="6">
    <source>
        <dbReference type="EMBL" id="KAK7695089.1"/>
    </source>
</evidence>
<dbReference type="AlphaFoldDB" id="A0AAW0GV77"/>
<evidence type="ECO:0000256" key="1">
    <source>
        <dbReference type="ARBA" id="ARBA00022857"/>
    </source>
</evidence>
<dbReference type="InterPro" id="IPR036291">
    <property type="entry name" value="NAD(P)-bd_dom_sf"/>
</dbReference>
<evidence type="ECO:0000313" key="7">
    <source>
        <dbReference type="Proteomes" id="UP001385951"/>
    </source>
</evidence>
<dbReference type="Gene3D" id="3.90.180.10">
    <property type="entry name" value="Medium-chain alcohol dehydrogenases, catalytic domain"/>
    <property type="match status" value="1"/>
</dbReference>
<dbReference type="CDD" id="cd05286">
    <property type="entry name" value="QOR2"/>
    <property type="match status" value="1"/>
</dbReference>
<evidence type="ECO:0000259" key="5">
    <source>
        <dbReference type="SMART" id="SM00829"/>
    </source>
</evidence>
<dbReference type="PANTHER" id="PTHR48106">
    <property type="entry name" value="QUINONE OXIDOREDUCTASE PIG3-RELATED"/>
    <property type="match status" value="1"/>
</dbReference>